<evidence type="ECO:0000313" key="4">
    <source>
        <dbReference type="Proteomes" id="UP000077755"/>
    </source>
</evidence>
<dbReference type="InterPro" id="IPR036397">
    <property type="entry name" value="RNaseH_sf"/>
</dbReference>
<dbReference type="GO" id="GO:0003676">
    <property type="term" value="F:nucleic acid binding"/>
    <property type="evidence" value="ECO:0007669"/>
    <property type="project" value="InterPro"/>
</dbReference>
<dbReference type="EMBL" id="CP093348">
    <property type="protein sequence ID" value="WOH04502.1"/>
    <property type="molecule type" value="Genomic_DNA"/>
</dbReference>
<gene>
    <name evidence="2" type="ORF">DCAR_022269</name>
    <name evidence="3" type="ORF">DCAR_0623911</name>
</gene>
<sequence length="235" mass="26320">MDYMWLPPDPNTLKINVHCITTAEPLPNGNSNSVGVIVRDPTGKEIWSAAGPMPGKSKLHATLWGIYHGALQCHQLEEWKTHIETDHWGAFEAIRFQEEMPPQENVQEVLRLFNTLHSNNFKIGTTVREITRIPIVQNGTAAYLARYGLDNMSLFAETPGSFGDKQFMLARDMGLLFDAHPPANFGMGEIIDGDLLQVETNDLNNDSSNADHEASAPLMWRLLSLPARMWKALVK</sequence>
<dbReference type="Proteomes" id="UP000077755">
    <property type="component" value="Chromosome 6"/>
</dbReference>
<evidence type="ECO:0000259" key="1">
    <source>
        <dbReference type="Pfam" id="PF13456"/>
    </source>
</evidence>
<accession>A0A164VHV1</accession>
<dbReference type="Gene3D" id="3.30.420.10">
    <property type="entry name" value="Ribonuclease H-like superfamily/Ribonuclease H"/>
    <property type="match status" value="1"/>
</dbReference>
<evidence type="ECO:0000313" key="3">
    <source>
        <dbReference type="EMBL" id="WOH04502.1"/>
    </source>
</evidence>
<dbReference type="AlphaFoldDB" id="A0A164VHV1"/>
<reference evidence="2" key="1">
    <citation type="journal article" date="2016" name="Nat. Genet.">
        <title>A high-quality carrot genome assembly provides new insights into carotenoid accumulation and asterid genome evolution.</title>
        <authorList>
            <person name="Iorizzo M."/>
            <person name="Ellison S."/>
            <person name="Senalik D."/>
            <person name="Zeng P."/>
            <person name="Satapoomin P."/>
            <person name="Huang J."/>
            <person name="Bowman M."/>
            <person name="Iovene M."/>
            <person name="Sanseverino W."/>
            <person name="Cavagnaro P."/>
            <person name="Yildiz M."/>
            <person name="Macko-Podgorni A."/>
            <person name="Moranska E."/>
            <person name="Grzebelus E."/>
            <person name="Grzebelus D."/>
            <person name="Ashrafi H."/>
            <person name="Zheng Z."/>
            <person name="Cheng S."/>
            <person name="Spooner D."/>
            <person name="Van Deynze A."/>
            <person name="Simon P."/>
        </authorList>
    </citation>
    <scope>NUCLEOTIDE SEQUENCE [LARGE SCALE GENOMIC DNA]</scope>
    <source>
        <tissue evidence="2">Leaf</tissue>
    </source>
</reference>
<organism evidence="2">
    <name type="scientific">Daucus carota subsp. sativus</name>
    <name type="common">Carrot</name>
    <dbReference type="NCBI Taxonomy" id="79200"/>
    <lineage>
        <taxon>Eukaryota</taxon>
        <taxon>Viridiplantae</taxon>
        <taxon>Streptophyta</taxon>
        <taxon>Embryophyta</taxon>
        <taxon>Tracheophyta</taxon>
        <taxon>Spermatophyta</taxon>
        <taxon>Magnoliopsida</taxon>
        <taxon>eudicotyledons</taxon>
        <taxon>Gunneridae</taxon>
        <taxon>Pentapetalae</taxon>
        <taxon>asterids</taxon>
        <taxon>campanulids</taxon>
        <taxon>Apiales</taxon>
        <taxon>Apiaceae</taxon>
        <taxon>Apioideae</taxon>
        <taxon>Scandiceae</taxon>
        <taxon>Daucinae</taxon>
        <taxon>Daucus</taxon>
        <taxon>Daucus sect. Daucus</taxon>
    </lineage>
</organism>
<name>A0A164VHV1_DAUCS</name>
<dbReference type="EMBL" id="LNRQ01000006">
    <property type="protein sequence ID" value="KZM90366.1"/>
    <property type="molecule type" value="Genomic_DNA"/>
</dbReference>
<reference evidence="3" key="2">
    <citation type="submission" date="2022-03" db="EMBL/GenBank/DDBJ databases">
        <title>Draft title - Genomic analysis of global carrot germplasm unveils the trajectory of domestication and the origin of high carotenoid orange carrot.</title>
        <authorList>
            <person name="Iorizzo M."/>
            <person name="Ellison S."/>
            <person name="Senalik D."/>
            <person name="Macko-Podgorni A."/>
            <person name="Grzebelus D."/>
            <person name="Bostan H."/>
            <person name="Rolling W."/>
            <person name="Curaba J."/>
            <person name="Simon P."/>
        </authorList>
    </citation>
    <scope>NUCLEOTIDE SEQUENCE</scope>
    <source>
        <tissue evidence="3">Leaf</tissue>
    </source>
</reference>
<feature type="domain" description="RNase H type-1" evidence="1">
    <location>
        <begin position="33"/>
        <end position="116"/>
    </location>
</feature>
<dbReference type="Gramene" id="KZM90366">
    <property type="protein sequence ID" value="KZM90366"/>
    <property type="gene ID" value="DCAR_022269"/>
</dbReference>
<dbReference type="InterPro" id="IPR002156">
    <property type="entry name" value="RNaseH_domain"/>
</dbReference>
<proteinExistence type="predicted"/>
<protein>
    <recommendedName>
        <fullName evidence="1">RNase H type-1 domain-containing protein</fullName>
    </recommendedName>
</protein>
<dbReference type="GO" id="GO:0004523">
    <property type="term" value="F:RNA-DNA hybrid ribonuclease activity"/>
    <property type="evidence" value="ECO:0007669"/>
    <property type="project" value="InterPro"/>
</dbReference>
<dbReference type="Pfam" id="PF13456">
    <property type="entry name" value="RVT_3"/>
    <property type="match status" value="1"/>
</dbReference>
<evidence type="ECO:0000313" key="2">
    <source>
        <dbReference type="EMBL" id="KZM90366.1"/>
    </source>
</evidence>
<keyword evidence="4" id="KW-1185">Reference proteome</keyword>